<sequence length="269" mass="29754">MSLKMIAMDLDGTLLDEEKNIAPEDAAAVKDAVAAGYYVTLATGRMYRSALPYAQELRLTHPLVVYNGALIRDPGTGENLGQWPLPLDVAQSVLDDLLGRGIYVQAYVDDTLWAPRDCEEVRFYSRFSRVPYEVKTEAIRHLPQAPHKLLVISDQVRTLRPELEEKYRGMIKIVSSSKGFLEVTAPGTNKWHALQALAAREGIREEEILCVGDSDNDLEMISHAGFGVAMGNASDPVREAARVVTAPNTRNGVARIIRTILTRQVEVPV</sequence>
<protein>
    <recommendedName>
        <fullName evidence="3">Cof-like hydrolase</fullName>
    </recommendedName>
</protein>
<dbReference type="SFLD" id="SFLDS00003">
    <property type="entry name" value="Haloacid_Dehalogenase"/>
    <property type="match status" value="1"/>
</dbReference>
<organism evidence="1 2">
    <name type="scientific">Acidaminococcus fermentans</name>
    <dbReference type="NCBI Taxonomy" id="905"/>
    <lineage>
        <taxon>Bacteria</taxon>
        <taxon>Bacillati</taxon>
        <taxon>Bacillota</taxon>
        <taxon>Negativicutes</taxon>
        <taxon>Acidaminococcales</taxon>
        <taxon>Acidaminococcaceae</taxon>
        <taxon>Acidaminococcus</taxon>
    </lineage>
</organism>
<dbReference type="EMBL" id="FNOP01000028">
    <property type="protein sequence ID" value="SDX36252.1"/>
    <property type="molecule type" value="Genomic_DNA"/>
</dbReference>
<dbReference type="GO" id="GO:0000287">
    <property type="term" value="F:magnesium ion binding"/>
    <property type="evidence" value="ECO:0007669"/>
    <property type="project" value="TreeGrafter"/>
</dbReference>
<evidence type="ECO:0000313" key="1">
    <source>
        <dbReference type="EMBL" id="SDX36252.1"/>
    </source>
</evidence>
<dbReference type="InterPro" id="IPR006379">
    <property type="entry name" value="HAD-SF_hydro_IIB"/>
</dbReference>
<name>A0A1H3B2U9_ACIFE</name>
<dbReference type="InterPro" id="IPR000150">
    <property type="entry name" value="Cof"/>
</dbReference>
<gene>
    <name evidence="1" type="ORF">SAMN05216495_1281</name>
</gene>
<dbReference type="AlphaFoldDB" id="A0A1H3B2U9"/>
<dbReference type="CDD" id="cd07516">
    <property type="entry name" value="HAD_Pase"/>
    <property type="match status" value="1"/>
</dbReference>
<dbReference type="RefSeq" id="WP_074708555.1">
    <property type="nucleotide sequence ID" value="NZ_CAMEFB010000062.1"/>
</dbReference>
<evidence type="ECO:0000313" key="2">
    <source>
        <dbReference type="Proteomes" id="UP000182379"/>
    </source>
</evidence>
<dbReference type="InterPro" id="IPR023214">
    <property type="entry name" value="HAD_sf"/>
</dbReference>
<comment type="caution">
    <text evidence="1">The sequence shown here is derived from an EMBL/GenBank/DDBJ whole genome shotgun (WGS) entry which is preliminary data.</text>
</comment>
<dbReference type="Proteomes" id="UP000182379">
    <property type="component" value="Unassembled WGS sequence"/>
</dbReference>
<dbReference type="PROSITE" id="PS01229">
    <property type="entry name" value="COF_2"/>
    <property type="match status" value="1"/>
</dbReference>
<dbReference type="NCBIfam" id="TIGR01484">
    <property type="entry name" value="HAD-SF-IIB"/>
    <property type="match status" value="1"/>
</dbReference>
<accession>A0A1H3B2U9</accession>
<dbReference type="InterPro" id="IPR036412">
    <property type="entry name" value="HAD-like_sf"/>
</dbReference>
<dbReference type="Gene3D" id="3.30.1240.10">
    <property type="match status" value="1"/>
</dbReference>
<dbReference type="GO" id="GO:0016791">
    <property type="term" value="F:phosphatase activity"/>
    <property type="evidence" value="ECO:0007669"/>
    <property type="project" value="TreeGrafter"/>
</dbReference>
<dbReference type="PANTHER" id="PTHR10000">
    <property type="entry name" value="PHOSPHOSERINE PHOSPHATASE"/>
    <property type="match status" value="1"/>
</dbReference>
<proteinExistence type="predicted"/>
<dbReference type="SFLD" id="SFLDG01144">
    <property type="entry name" value="C2.B.4:_PGP_Like"/>
    <property type="match status" value="1"/>
</dbReference>
<reference evidence="1 2" key="1">
    <citation type="submission" date="2016-10" db="EMBL/GenBank/DDBJ databases">
        <authorList>
            <person name="Varghese N."/>
            <person name="Submissions S."/>
        </authorList>
    </citation>
    <scope>NUCLEOTIDE SEQUENCE [LARGE SCALE GENOMIC DNA]</scope>
    <source>
        <strain evidence="1 2">WCC6</strain>
    </source>
</reference>
<dbReference type="NCBIfam" id="TIGR00099">
    <property type="entry name" value="Cof-subfamily"/>
    <property type="match status" value="1"/>
</dbReference>
<dbReference type="GO" id="GO:0005829">
    <property type="term" value="C:cytosol"/>
    <property type="evidence" value="ECO:0007669"/>
    <property type="project" value="TreeGrafter"/>
</dbReference>
<dbReference type="SUPFAM" id="SSF56784">
    <property type="entry name" value="HAD-like"/>
    <property type="match status" value="1"/>
</dbReference>
<dbReference type="Gene3D" id="3.40.50.1000">
    <property type="entry name" value="HAD superfamily/HAD-like"/>
    <property type="match status" value="1"/>
</dbReference>
<dbReference type="PANTHER" id="PTHR10000:SF8">
    <property type="entry name" value="HAD SUPERFAMILY HYDROLASE-LIKE, TYPE 3"/>
    <property type="match status" value="1"/>
</dbReference>
<dbReference type="SFLD" id="SFLDG01140">
    <property type="entry name" value="C2.B:_Phosphomannomutase_and_P"/>
    <property type="match status" value="1"/>
</dbReference>
<dbReference type="Pfam" id="PF08282">
    <property type="entry name" value="Hydrolase_3"/>
    <property type="match status" value="1"/>
</dbReference>
<evidence type="ECO:0008006" key="3">
    <source>
        <dbReference type="Google" id="ProtNLM"/>
    </source>
</evidence>